<reference evidence="3 4" key="1">
    <citation type="submission" date="2010-08" db="EMBL/GenBank/DDBJ databases">
        <authorList>
            <consortium name="US DOE Joint Genome Institute (JGI-PGF)"/>
            <person name="Lucas S."/>
            <person name="Copeland A."/>
            <person name="Lapidus A."/>
            <person name="Cheng J.-F."/>
            <person name="Bruce D."/>
            <person name="Goodwin L."/>
            <person name="Pitluck S."/>
            <person name="Land M.L."/>
            <person name="Hauser L."/>
            <person name="Chang Y.-J."/>
            <person name="Anderson I.J."/>
            <person name="Johnson E."/>
            <person name="Mulhopadhyay B."/>
            <person name="Kyrpides N."/>
            <person name="Woyke T.J."/>
        </authorList>
    </citation>
    <scope>NUCLEOTIDE SEQUENCE [LARGE SCALE GENOMIC DNA]</scope>
    <source>
        <strain evidence="3 4">6</strain>
    </source>
</reference>
<dbReference type="GO" id="GO:0005737">
    <property type="term" value="C:cytoplasm"/>
    <property type="evidence" value="ECO:0007669"/>
    <property type="project" value="UniProtKB-SubCell"/>
</dbReference>
<dbReference type="InterPro" id="IPR014729">
    <property type="entry name" value="Rossmann-like_a/b/a_fold"/>
</dbReference>
<dbReference type="PANTHER" id="PTHR37825">
    <property type="entry name" value="TRNA(MET) CYTIDINE ACETATE LIGASE"/>
    <property type="match status" value="1"/>
</dbReference>
<dbReference type="Pfam" id="PF05636">
    <property type="entry name" value="HIGH_NTase1"/>
    <property type="match status" value="1"/>
</dbReference>
<comment type="subcellular location">
    <subcellularLocation>
        <location evidence="2">Cytoplasm</location>
    </subcellularLocation>
</comment>
<keyword evidence="2" id="KW-0436">Ligase</keyword>
<keyword evidence="2" id="KW-0820">tRNA-binding</keyword>
<dbReference type="eggNOG" id="COG1323">
    <property type="taxonomic scope" value="Bacteria"/>
</dbReference>
<dbReference type="PANTHER" id="PTHR37825:SF1">
    <property type="entry name" value="TRNA(MET) CYTIDINE ACETATE LIGASE"/>
    <property type="match status" value="1"/>
</dbReference>
<feature type="binding site" evidence="2">
    <location>
        <position position="202"/>
    </location>
    <ligand>
        <name>ATP</name>
        <dbReference type="ChEBI" id="CHEBI:30616"/>
    </ligand>
</feature>
<organism evidence="3 4">
    <name type="scientific">Eubacterium cellulosolvens (strain ATCC 43171 / JCM 9499 / 6)</name>
    <name type="common">Cillobacterium cellulosolvens</name>
    <dbReference type="NCBI Taxonomy" id="633697"/>
    <lineage>
        <taxon>Bacteria</taxon>
        <taxon>Bacillati</taxon>
        <taxon>Bacillota</taxon>
        <taxon>Clostridia</taxon>
        <taxon>Eubacteriales</taxon>
        <taxon>Eubacteriaceae</taxon>
        <taxon>Eubacterium</taxon>
    </lineage>
</organism>
<dbReference type="Proteomes" id="UP000005753">
    <property type="component" value="Chromosome"/>
</dbReference>
<reference evidence="3 4" key="2">
    <citation type="submission" date="2012-02" db="EMBL/GenBank/DDBJ databases">
        <title>Improved High-Quality Draft sequence of Eubacterium cellulosolvens 6.</title>
        <authorList>
            <consortium name="US DOE Joint Genome Institute"/>
            <person name="Lucas S."/>
            <person name="Han J."/>
            <person name="Lapidus A."/>
            <person name="Cheng J.-F."/>
            <person name="Goodwin L."/>
            <person name="Pitluck S."/>
            <person name="Peters L."/>
            <person name="Mikhailova N."/>
            <person name="Gu W."/>
            <person name="Detter J.C."/>
            <person name="Han C."/>
            <person name="Tapia R."/>
            <person name="Land M."/>
            <person name="Hauser L."/>
            <person name="Kyrpides N."/>
            <person name="Ivanova N."/>
            <person name="Pagani I."/>
            <person name="Johnson E."/>
            <person name="Mukhopadhyay B."/>
            <person name="Anderson I."/>
            <person name="Woyke T."/>
        </authorList>
    </citation>
    <scope>NUCLEOTIDE SEQUENCE [LARGE SCALE GENOMIC DNA]</scope>
    <source>
        <strain evidence="3 4">6</strain>
    </source>
</reference>
<sequence>MQGTKISAIVAEYNPLHRGHIYQLQEVRRLSGADQILVLMSGDFVQRGEPAVLDKYVRTRMALEAGADLVLELPLAAATGSAGEFAAGAVAILDALGAVDELWFGSEEGEVEPLREIAEVLAGEPGVFREVLRRELASGASFPAAQEAALAAALSEKRGEQPDTYREELHNILAGSNNMLAISYMKELILRKSGIVPKTIRREGEAYNSLSVDSGFASASGIRHALLGEDLEEPEEVRRRVLASLPEYIAKHLEDPAVLVRPDDFSDMLFARLMYEDHPENYASVTEDLANRLKNTWRDYHSFTELGEALKTKNMTRSRINRGLLHILLDIGQEDVERSAHPEVVRILGMRDAAASFSRIRQSGRVTLAASVSGIPEETYGKDRRASDLYEWIRSRKTGDRMRTEYQRMPVKI</sequence>
<dbReference type="Gene3D" id="3.40.50.620">
    <property type="entry name" value="HUPs"/>
    <property type="match status" value="1"/>
</dbReference>
<dbReference type="EC" id="6.3.4.-" evidence="2"/>
<dbReference type="SUPFAM" id="SSF52374">
    <property type="entry name" value="Nucleotidylyl transferase"/>
    <property type="match status" value="1"/>
</dbReference>
<comment type="function">
    <text evidence="2">Catalyzes the formation of N(4)-acetylcytidine (ac(4)C) at the wobble position of elongator tRNA(Met), using acetate and ATP as substrates. First activates an acetate ion to form acetyladenylate (Ac-AMP) and then transfers the acetyl group to tRNA to form ac(4)C34.</text>
</comment>
<evidence type="ECO:0000313" key="3">
    <source>
        <dbReference type="EMBL" id="EIM56006.1"/>
    </source>
</evidence>
<dbReference type="InterPro" id="IPR008513">
    <property type="entry name" value="tRNA(Met)_cyd_acetate_ligase"/>
</dbReference>
<name>I5AQD3_EUBC6</name>
<keyword evidence="4" id="KW-1185">Reference proteome</keyword>
<keyword evidence="2" id="KW-0547">Nucleotide-binding</keyword>
<dbReference type="EMBL" id="CM001487">
    <property type="protein sequence ID" value="EIM56006.1"/>
    <property type="molecule type" value="Genomic_DNA"/>
</dbReference>
<feature type="binding site" evidence="2">
    <location>
        <begin position="10"/>
        <end position="23"/>
    </location>
    <ligand>
        <name>ATP</name>
        <dbReference type="ChEBI" id="CHEBI:30616"/>
    </ligand>
</feature>
<feature type="binding site" evidence="2">
    <location>
        <position position="105"/>
    </location>
    <ligand>
        <name>ATP</name>
        <dbReference type="ChEBI" id="CHEBI:30616"/>
    </ligand>
</feature>
<dbReference type="GO" id="GO:0005524">
    <property type="term" value="F:ATP binding"/>
    <property type="evidence" value="ECO:0007669"/>
    <property type="project" value="UniProtKB-KW"/>
</dbReference>
<dbReference type="GO" id="GO:0000049">
    <property type="term" value="F:tRNA binding"/>
    <property type="evidence" value="ECO:0007669"/>
    <property type="project" value="UniProtKB-KW"/>
</dbReference>
<gene>
    <name evidence="2" type="primary">tmcAL</name>
    <name evidence="3" type="ORF">EubceDRAFT1_0144</name>
</gene>
<keyword evidence="2" id="KW-0067">ATP-binding</keyword>
<evidence type="ECO:0000313" key="4">
    <source>
        <dbReference type="Proteomes" id="UP000005753"/>
    </source>
</evidence>
<dbReference type="STRING" id="633697.EubceDRAFT1_0144"/>
<accession>I5AQD3</accession>
<dbReference type="GO" id="GO:0006400">
    <property type="term" value="P:tRNA modification"/>
    <property type="evidence" value="ECO:0007669"/>
    <property type="project" value="UniProtKB-UniRule"/>
</dbReference>
<evidence type="ECO:0000256" key="2">
    <source>
        <dbReference type="HAMAP-Rule" id="MF_01539"/>
    </source>
</evidence>
<dbReference type="HOGENOM" id="CLU_038915_0_1_9"/>
<keyword evidence="1 2" id="KW-0819">tRNA processing</keyword>
<feature type="binding site" evidence="2">
    <location>
        <position position="177"/>
    </location>
    <ligand>
        <name>ATP</name>
        <dbReference type="ChEBI" id="CHEBI:30616"/>
    </ligand>
</feature>
<dbReference type="GO" id="GO:0016740">
    <property type="term" value="F:transferase activity"/>
    <property type="evidence" value="ECO:0007669"/>
    <property type="project" value="UniProtKB-KW"/>
</dbReference>
<keyword evidence="2" id="KW-0963">Cytoplasm</keyword>
<keyword evidence="3" id="KW-0808">Transferase</keyword>
<keyword evidence="2" id="KW-0694">RNA-binding</keyword>
<dbReference type="AlphaFoldDB" id="I5AQD3"/>
<dbReference type="HAMAP" id="MF_01539">
    <property type="entry name" value="TmcAL"/>
    <property type="match status" value="1"/>
</dbReference>
<comment type="catalytic activity">
    <reaction evidence="2">
        <text>cytidine(34) in elongator tRNA(Met) + acetate + ATP = N(4)-acetylcytidine(34) in elongator tRNA(Met) + AMP + diphosphate</text>
        <dbReference type="Rhea" id="RHEA:58144"/>
        <dbReference type="Rhea" id="RHEA-COMP:10693"/>
        <dbReference type="Rhea" id="RHEA-COMP:10694"/>
        <dbReference type="ChEBI" id="CHEBI:30089"/>
        <dbReference type="ChEBI" id="CHEBI:30616"/>
        <dbReference type="ChEBI" id="CHEBI:33019"/>
        <dbReference type="ChEBI" id="CHEBI:74900"/>
        <dbReference type="ChEBI" id="CHEBI:82748"/>
        <dbReference type="ChEBI" id="CHEBI:456215"/>
    </reaction>
</comment>
<evidence type="ECO:0000256" key="1">
    <source>
        <dbReference type="ARBA" id="ARBA00022694"/>
    </source>
</evidence>
<comment type="caution">
    <text evidence="2">Lacks conserved residue(s) required for the propagation of feature annotation.</text>
</comment>
<proteinExistence type="inferred from homology"/>
<protein>
    <recommendedName>
        <fullName evidence="2">tRNA(Met) cytidine acetate ligase</fullName>
        <ecNumber evidence="2">6.3.4.-</ecNumber>
    </recommendedName>
</protein>
<dbReference type="GO" id="GO:0016879">
    <property type="term" value="F:ligase activity, forming carbon-nitrogen bonds"/>
    <property type="evidence" value="ECO:0007669"/>
    <property type="project" value="UniProtKB-UniRule"/>
</dbReference>
<dbReference type="OrthoDB" id="9769796at2"/>
<comment type="similarity">
    <text evidence="2">Belongs to the TmcAL family.</text>
</comment>